<name>A0A7W5DL16_9GAMM</name>
<dbReference type="InterPro" id="IPR021330">
    <property type="entry name" value="DUF2939"/>
</dbReference>
<gene>
    <name evidence="2" type="ORF">FHR95_001965</name>
</gene>
<proteinExistence type="predicted"/>
<dbReference type="AlphaFoldDB" id="A0A7W5DL16"/>
<feature type="signal peptide" evidence="1">
    <location>
        <begin position="1"/>
        <end position="20"/>
    </location>
</feature>
<reference evidence="2 3" key="1">
    <citation type="submission" date="2020-08" db="EMBL/GenBank/DDBJ databases">
        <title>Genomic Encyclopedia of Type Strains, Phase III (KMG-III): the genomes of soil and plant-associated and newly described type strains.</title>
        <authorList>
            <person name="Whitman W."/>
        </authorList>
    </citation>
    <scope>NUCLEOTIDE SEQUENCE [LARGE SCALE GENOMIC DNA]</scope>
    <source>
        <strain evidence="2 3">CECT 7341</strain>
    </source>
</reference>
<evidence type="ECO:0000313" key="3">
    <source>
        <dbReference type="Proteomes" id="UP000563050"/>
    </source>
</evidence>
<accession>A0A7W5DL16</accession>
<dbReference type="EMBL" id="JACHXQ010000005">
    <property type="protein sequence ID" value="MBB3184404.1"/>
    <property type="molecule type" value="Genomic_DNA"/>
</dbReference>
<protein>
    <submittedName>
        <fullName evidence="2">Uncharacterized protein</fullName>
    </submittedName>
</protein>
<sequence length="81" mass="8706">MKKGLIAGIAVFLASGYAIASPYITCYQIKSAAEDKDGEALSRHIDFPALRQNFKDQMNAHMAKELAKESDNGFGAILGSV</sequence>
<feature type="chain" id="PRO_5031575005" evidence="1">
    <location>
        <begin position="21"/>
        <end position="81"/>
    </location>
</feature>
<organism evidence="2 3">
    <name type="scientific">Halomonas fontilapidosi</name>
    <dbReference type="NCBI Taxonomy" id="616675"/>
    <lineage>
        <taxon>Bacteria</taxon>
        <taxon>Pseudomonadati</taxon>
        <taxon>Pseudomonadota</taxon>
        <taxon>Gammaproteobacteria</taxon>
        <taxon>Oceanospirillales</taxon>
        <taxon>Halomonadaceae</taxon>
        <taxon>Halomonas</taxon>
    </lineage>
</organism>
<evidence type="ECO:0000313" key="2">
    <source>
        <dbReference type="EMBL" id="MBB3184404.1"/>
    </source>
</evidence>
<comment type="caution">
    <text evidence="2">The sequence shown here is derived from an EMBL/GenBank/DDBJ whole genome shotgun (WGS) entry which is preliminary data.</text>
</comment>
<evidence type="ECO:0000256" key="1">
    <source>
        <dbReference type="SAM" id="SignalP"/>
    </source>
</evidence>
<dbReference type="Pfam" id="PF11159">
    <property type="entry name" value="DUF2939"/>
    <property type="match status" value="1"/>
</dbReference>
<dbReference type="Proteomes" id="UP000563050">
    <property type="component" value="Unassembled WGS sequence"/>
</dbReference>
<dbReference type="RefSeq" id="WP_183314239.1">
    <property type="nucleotide sequence ID" value="NZ_JACHXQ010000005.1"/>
</dbReference>
<keyword evidence="3" id="KW-1185">Reference proteome</keyword>
<keyword evidence="1" id="KW-0732">Signal</keyword>